<accession>A0A9D0ZTC9</accession>
<feature type="repeat" description="Cell wall-binding" evidence="6">
    <location>
        <begin position="320"/>
        <end position="339"/>
    </location>
</feature>
<dbReference type="AlphaFoldDB" id="A0A9D0ZTC9"/>
<dbReference type="PROSITE" id="PS51935">
    <property type="entry name" value="NLPC_P60"/>
    <property type="match status" value="1"/>
</dbReference>
<feature type="chain" id="PRO_5038526809" evidence="7">
    <location>
        <begin position="19"/>
        <end position="657"/>
    </location>
</feature>
<dbReference type="SUPFAM" id="SSF54001">
    <property type="entry name" value="Cysteine proteinases"/>
    <property type="match status" value="1"/>
</dbReference>
<feature type="signal peptide" evidence="7">
    <location>
        <begin position="1"/>
        <end position="18"/>
    </location>
</feature>
<reference evidence="9" key="1">
    <citation type="submission" date="2020-10" db="EMBL/GenBank/DDBJ databases">
        <authorList>
            <person name="Gilroy R."/>
        </authorList>
    </citation>
    <scope>NUCLEOTIDE SEQUENCE</scope>
    <source>
        <strain evidence="9">ChiSjej3B21-11622</strain>
    </source>
</reference>
<protein>
    <submittedName>
        <fullName evidence="9">C40 family peptidase</fullName>
    </submittedName>
</protein>
<gene>
    <name evidence="9" type="ORF">IAB26_01970</name>
</gene>
<reference evidence="9" key="2">
    <citation type="journal article" date="2021" name="PeerJ">
        <title>Extensive microbial diversity within the chicken gut microbiome revealed by metagenomics and culture.</title>
        <authorList>
            <person name="Gilroy R."/>
            <person name="Ravi A."/>
            <person name="Getino M."/>
            <person name="Pursley I."/>
            <person name="Horton D.L."/>
            <person name="Alikhan N.F."/>
            <person name="Baker D."/>
            <person name="Gharbi K."/>
            <person name="Hall N."/>
            <person name="Watson M."/>
            <person name="Adriaenssens E.M."/>
            <person name="Foster-Nyarko E."/>
            <person name="Jarju S."/>
            <person name="Secka A."/>
            <person name="Antonio M."/>
            <person name="Oren A."/>
            <person name="Chaudhuri R.R."/>
            <person name="La Ragione R."/>
            <person name="Hildebrand F."/>
            <person name="Pallen M.J."/>
        </authorList>
    </citation>
    <scope>NUCLEOTIDE SEQUENCE</scope>
    <source>
        <strain evidence="9">ChiSjej3B21-11622</strain>
    </source>
</reference>
<dbReference type="PANTHER" id="PTHR47053">
    <property type="entry name" value="MUREIN DD-ENDOPEPTIDASE MEPH-RELATED"/>
    <property type="match status" value="1"/>
</dbReference>
<name>A0A9D0ZTC9_9FIRM</name>
<proteinExistence type="inferred from homology"/>
<evidence type="ECO:0000256" key="4">
    <source>
        <dbReference type="ARBA" id="ARBA00022801"/>
    </source>
</evidence>
<evidence type="ECO:0000313" key="10">
    <source>
        <dbReference type="Proteomes" id="UP000886886"/>
    </source>
</evidence>
<keyword evidence="2" id="KW-0645">Protease</keyword>
<evidence type="ECO:0000256" key="6">
    <source>
        <dbReference type="PROSITE-ProRule" id="PRU00591"/>
    </source>
</evidence>
<evidence type="ECO:0000256" key="7">
    <source>
        <dbReference type="SAM" id="SignalP"/>
    </source>
</evidence>
<keyword evidence="3" id="KW-0677">Repeat</keyword>
<feature type="domain" description="NlpC/P60" evidence="8">
    <location>
        <begin position="531"/>
        <end position="657"/>
    </location>
</feature>
<dbReference type="Pfam" id="PF01473">
    <property type="entry name" value="Choline_bind_1"/>
    <property type="match status" value="5"/>
</dbReference>
<dbReference type="Proteomes" id="UP000886886">
    <property type="component" value="Unassembled WGS sequence"/>
</dbReference>
<dbReference type="GO" id="GO:0008234">
    <property type="term" value="F:cysteine-type peptidase activity"/>
    <property type="evidence" value="ECO:0007669"/>
    <property type="project" value="UniProtKB-KW"/>
</dbReference>
<dbReference type="SUPFAM" id="SSF69360">
    <property type="entry name" value="Cell wall binding repeat"/>
    <property type="match status" value="3"/>
</dbReference>
<dbReference type="InterPro" id="IPR018337">
    <property type="entry name" value="Cell_wall/Cho-bd_repeat"/>
</dbReference>
<keyword evidence="7" id="KW-0732">Signal</keyword>
<evidence type="ECO:0000259" key="8">
    <source>
        <dbReference type="PROSITE" id="PS51935"/>
    </source>
</evidence>
<evidence type="ECO:0000256" key="3">
    <source>
        <dbReference type="ARBA" id="ARBA00022737"/>
    </source>
</evidence>
<dbReference type="GO" id="GO:0006508">
    <property type="term" value="P:proteolysis"/>
    <property type="evidence" value="ECO:0007669"/>
    <property type="project" value="UniProtKB-KW"/>
</dbReference>
<organism evidence="9 10">
    <name type="scientific">Candidatus Limivivens merdigallinarum</name>
    <dbReference type="NCBI Taxonomy" id="2840859"/>
    <lineage>
        <taxon>Bacteria</taxon>
        <taxon>Bacillati</taxon>
        <taxon>Bacillota</taxon>
        <taxon>Clostridia</taxon>
        <taxon>Lachnospirales</taxon>
        <taxon>Lachnospiraceae</taxon>
        <taxon>Lachnospiraceae incertae sedis</taxon>
        <taxon>Candidatus Limivivens</taxon>
    </lineage>
</organism>
<evidence type="ECO:0000256" key="1">
    <source>
        <dbReference type="ARBA" id="ARBA00007074"/>
    </source>
</evidence>
<dbReference type="Pfam" id="PF19127">
    <property type="entry name" value="Choline_bind_3"/>
    <property type="match status" value="2"/>
</dbReference>
<dbReference type="InterPro" id="IPR051202">
    <property type="entry name" value="Peptidase_C40"/>
</dbReference>
<dbReference type="Gene3D" id="2.10.270.10">
    <property type="entry name" value="Cholin Binding"/>
    <property type="match status" value="7"/>
</dbReference>
<dbReference type="Gene3D" id="3.90.1720.10">
    <property type="entry name" value="endopeptidase domain like (from Nostoc punctiforme)"/>
    <property type="match status" value="1"/>
</dbReference>
<feature type="repeat" description="Cell wall-binding" evidence="6">
    <location>
        <begin position="197"/>
        <end position="216"/>
    </location>
</feature>
<evidence type="ECO:0000256" key="2">
    <source>
        <dbReference type="ARBA" id="ARBA00022670"/>
    </source>
</evidence>
<evidence type="ECO:0000313" key="9">
    <source>
        <dbReference type="EMBL" id="HIQ95307.1"/>
    </source>
</evidence>
<feature type="repeat" description="Cell wall-binding" evidence="6">
    <location>
        <begin position="261"/>
        <end position="280"/>
    </location>
</feature>
<sequence>MKREIWLAAGAAAFLCLAAAPAPKISASEAIVGVVTDGAEAVAPETEPETEEVKKGWVQEADGNYYYYNRRGVKQTGLITVDSKVYYLDPQTGARRTGVQKINGKRYFFDPETGQRKRGWITYNGNTYYFCSKWYAVTGMKRIRGSRYYFNYKGVLYRNTIIRNKYAVDADGKVQSGWCEINGKRYYADPKNYQIKRNGWYRIDGESYYFESDGSMRVLSGVVLRNKKRYYYDASTGEQKTGWVDVGKNRYYFSPRTGAAYTGWHRIKGKYYYFSSKGKLYRNRWVAKKYYVDAEGVRQYGWITLDGNKYYLNEKTGRKTTGWATIGKYRYYFDKNGVMQKDKWVNNRYLKSNGRMAKSAWVGGVYVDKNGKKTSKTRTPGFFSNSKYTYYLSDTYEKQKGWIVDNEKYYHFDTTTARMDKNKWVDGFYVGSDGARLSNMMFTLDGSTYLFLADGTKATGIVEFEGKKYYFLNTTGARQTGFITVDGYTYYFDPNANGAMAVNDEMLIGNVYYSFDANGHIVAQTENNSDEALGQAIAAYAQRFIGNPYVWGGTSLTNGADCSGFVQSVFAHFDIKLPRTTYEQYPGVEGYATPIYISEADLKPGDLVFYYANISHVGIYIGDGKIVHASNSQPYPAGGIKISSYDYTWIKGCVRYW</sequence>
<comment type="similarity">
    <text evidence="1">Belongs to the peptidase C40 family.</text>
</comment>
<dbReference type="PANTHER" id="PTHR47053:SF1">
    <property type="entry name" value="MUREIN DD-ENDOPEPTIDASE MEPH-RELATED"/>
    <property type="match status" value="1"/>
</dbReference>
<dbReference type="Pfam" id="PF19085">
    <property type="entry name" value="Choline_bind_2"/>
    <property type="match status" value="1"/>
</dbReference>
<dbReference type="InterPro" id="IPR038765">
    <property type="entry name" value="Papain-like_cys_pep_sf"/>
</dbReference>
<dbReference type="PROSITE" id="PS51170">
    <property type="entry name" value="CW"/>
    <property type="match status" value="3"/>
</dbReference>
<dbReference type="InterPro" id="IPR000064">
    <property type="entry name" value="NLP_P60_dom"/>
</dbReference>
<dbReference type="Pfam" id="PF00877">
    <property type="entry name" value="NLPC_P60"/>
    <property type="match status" value="1"/>
</dbReference>
<keyword evidence="4" id="KW-0378">Hydrolase</keyword>
<evidence type="ECO:0000256" key="5">
    <source>
        <dbReference type="ARBA" id="ARBA00022807"/>
    </source>
</evidence>
<comment type="caution">
    <text evidence="9">The sequence shown here is derived from an EMBL/GenBank/DDBJ whole genome shotgun (WGS) entry which is preliminary data.</text>
</comment>
<dbReference type="EMBL" id="DVFT01000028">
    <property type="protein sequence ID" value="HIQ95307.1"/>
    <property type="molecule type" value="Genomic_DNA"/>
</dbReference>
<keyword evidence="5" id="KW-0788">Thiol protease</keyword>